<dbReference type="PANTHER" id="PTHR34308:SF1">
    <property type="entry name" value="COBALAMIN BIOSYNTHESIS PROTEIN CBIB"/>
    <property type="match status" value="1"/>
</dbReference>
<dbReference type="RefSeq" id="WP_367774786.1">
    <property type="nucleotide sequence ID" value="NZ_JBFNXR010000052.1"/>
</dbReference>
<dbReference type="HAMAP" id="MF_00024">
    <property type="entry name" value="CobD_CbiB"/>
    <property type="match status" value="1"/>
</dbReference>
<keyword evidence="4 9" id="KW-1003">Cell membrane</keyword>
<accession>A0ABV3RE46</accession>
<dbReference type="Pfam" id="PF03186">
    <property type="entry name" value="CobD_Cbib"/>
    <property type="match status" value="1"/>
</dbReference>
<evidence type="ECO:0000256" key="3">
    <source>
        <dbReference type="ARBA" id="ARBA00006263"/>
    </source>
</evidence>
<comment type="similarity">
    <text evidence="3 9">Belongs to the CobD/CbiB family.</text>
</comment>
<evidence type="ECO:0000256" key="2">
    <source>
        <dbReference type="ARBA" id="ARBA00004953"/>
    </source>
</evidence>
<proteinExistence type="inferred from homology"/>
<keyword evidence="5 9" id="KW-0169">Cobalamin biosynthesis</keyword>
<dbReference type="Proteomes" id="UP001556118">
    <property type="component" value="Unassembled WGS sequence"/>
</dbReference>
<dbReference type="NCBIfam" id="TIGR00380">
    <property type="entry name" value="cobal_cbiB"/>
    <property type="match status" value="1"/>
</dbReference>
<name>A0ABV3RE46_9SPHN</name>
<keyword evidence="11" id="KW-1185">Reference proteome</keyword>
<evidence type="ECO:0000256" key="1">
    <source>
        <dbReference type="ARBA" id="ARBA00004651"/>
    </source>
</evidence>
<comment type="caution">
    <text evidence="10">The sequence shown here is derived from an EMBL/GenBank/DDBJ whole genome shotgun (WGS) entry which is preliminary data.</text>
</comment>
<evidence type="ECO:0000313" key="10">
    <source>
        <dbReference type="EMBL" id="MEW9856361.1"/>
    </source>
</evidence>
<keyword evidence="7 9" id="KW-1133">Transmembrane helix</keyword>
<feature type="transmembrane region" description="Helical" evidence="9">
    <location>
        <begin position="56"/>
        <end position="75"/>
    </location>
</feature>
<evidence type="ECO:0000313" key="11">
    <source>
        <dbReference type="Proteomes" id="UP001556118"/>
    </source>
</evidence>
<evidence type="ECO:0000256" key="8">
    <source>
        <dbReference type="ARBA" id="ARBA00023136"/>
    </source>
</evidence>
<evidence type="ECO:0000256" key="4">
    <source>
        <dbReference type="ARBA" id="ARBA00022475"/>
    </source>
</evidence>
<sequence>MAEPIAVTAFALDAMSGWPARVYRVIGHPVGGFARVISACETRWNRPARPEARRRLLGLVTLGLLIALSGGTALIVERVIYGVAGPWAWLLVAIAAWPALALRSLLDHYAPILSALSRGDLPAARRAVGMIVGRDTDALDEQAVCRAAIESLSESFCDGVIAPLFWLLVLGLPGIWAYKAINTADSMIGHPEEPLRAFGWASARCDDLANWLPARLSGALICLAGGGGWRVLRRDHAKHASPNAGWPEAAMAGALGIRLAGPLHYDGVLTAKPFIGEGGEPDLGTMRKARAVFIRACLLASLSAGGVEWLL</sequence>
<feature type="transmembrane region" description="Helical" evidence="9">
    <location>
        <begin position="156"/>
        <end position="178"/>
    </location>
</feature>
<protein>
    <recommendedName>
        <fullName evidence="9">Cobalamin biosynthesis protein CobD</fullName>
    </recommendedName>
</protein>
<reference evidence="10 11" key="1">
    <citation type="submission" date="2024-06" db="EMBL/GenBank/DDBJ databases">
        <title>Novosphingobium rhizovicinus M1R2S20.</title>
        <authorList>
            <person name="Sun J.-Q."/>
        </authorList>
    </citation>
    <scope>NUCLEOTIDE SEQUENCE [LARGE SCALE GENOMIC DNA]</scope>
    <source>
        <strain evidence="10 11">M1R2S20</strain>
    </source>
</reference>
<evidence type="ECO:0000256" key="6">
    <source>
        <dbReference type="ARBA" id="ARBA00022692"/>
    </source>
</evidence>
<gene>
    <name evidence="10" type="primary">cbiB</name>
    <name evidence="9" type="synonym">cobD</name>
    <name evidence="10" type="ORF">ABUH87_14580</name>
</gene>
<comment type="caution">
    <text evidence="9">Lacks conserved residue(s) required for the propagation of feature annotation.</text>
</comment>
<comment type="subcellular location">
    <subcellularLocation>
        <location evidence="1 9">Cell membrane</location>
        <topology evidence="1 9">Multi-pass membrane protein</topology>
    </subcellularLocation>
</comment>
<organism evidence="10 11">
    <name type="scientific">Novosphingobium rhizovicinum</name>
    <dbReference type="NCBI Taxonomy" id="3228928"/>
    <lineage>
        <taxon>Bacteria</taxon>
        <taxon>Pseudomonadati</taxon>
        <taxon>Pseudomonadota</taxon>
        <taxon>Alphaproteobacteria</taxon>
        <taxon>Sphingomonadales</taxon>
        <taxon>Sphingomonadaceae</taxon>
        <taxon>Novosphingobium</taxon>
    </lineage>
</organism>
<evidence type="ECO:0000256" key="7">
    <source>
        <dbReference type="ARBA" id="ARBA00022989"/>
    </source>
</evidence>
<dbReference type="PANTHER" id="PTHR34308">
    <property type="entry name" value="COBALAMIN BIOSYNTHESIS PROTEIN CBIB"/>
    <property type="match status" value="1"/>
</dbReference>
<dbReference type="EMBL" id="JBFNXR010000052">
    <property type="protein sequence ID" value="MEW9856361.1"/>
    <property type="molecule type" value="Genomic_DNA"/>
</dbReference>
<keyword evidence="8 9" id="KW-0472">Membrane</keyword>
<comment type="function">
    <text evidence="9">Converts cobyric acid to cobinamide by the addition of aminopropanol on the F carboxylic group.</text>
</comment>
<evidence type="ECO:0000256" key="5">
    <source>
        <dbReference type="ARBA" id="ARBA00022573"/>
    </source>
</evidence>
<feature type="transmembrane region" description="Helical" evidence="9">
    <location>
        <begin position="87"/>
        <end position="106"/>
    </location>
</feature>
<dbReference type="InterPro" id="IPR004485">
    <property type="entry name" value="Cobalamin_biosynth_CobD/CbiB"/>
</dbReference>
<evidence type="ECO:0000256" key="9">
    <source>
        <dbReference type="HAMAP-Rule" id="MF_00024"/>
    </source>
</evidence>
<comment type="pathway">
    <text evidence="2 9">Cofactor biosynthesis; adenosylcobalamin biosynthesis.</text>
</comment>
<keyword evidence="6 9" id="KW-0812">Transmembrane</keyword>